<feature type="transmembrane region" description="Helical" evidence="1">
    <location>
        <begin position="119"/>
        <end position="136"/>
    </location>
</feature>
<keyword evidence="1" id="KW-0812">Transmembrane</keyword>
<gene>
    <name evidence="2" type="ORF">DKG75_14550</name>
</gene>
<evidence type="ECO:0000313" key="2">
    <source>
        <dbReference type="EMBL" id="PWR19685.1"/>
    </source>
</evidence>
<feature type="transmembrane region" description="Helical" evidence="1">
    <location>
        <begin position="12"/>
        <end position="36"/>
    </location>
</feature>
<accession>A0A317E3P3</accession>
<protein>
    <recommendedName>
        <fullName evidence="4">DUF4345 domain-containing protein</fullName>
    </recommendedName>
</protein>
<comment type="caution">
    <text evidence="2">The sequence shown here is derived from an EMBL/GenBank/DDBJ whole genome shotgun (WGS) entry which is preliminary data.</text>
</comment>
<keyword evidence="1" id="KW-1133">Transmembrane helix</keyword>
<keyword evidence="3" id="KW-1185">Reference proteome</keyword>
<evidence type="ECO:0000313" key="3">
    <source>
        <dbReference type="Proteomes" id="UP000246077"/>
    </source>
</evidence>
<organism evidence="2 3">
    <name type="scientific">Zavarzinia compransoris</name>
    <dbReference type="NCBI Taxonomy" id="1264899"/>
    <lineage>
        <taxon>Bacteria</taxon>
        <taxon>Pseudomonadati</taxon>
        <taxon>Pseudomonadota</taxon>
        <taxon>Alphaproteobacteria</taxon>
        <taxon>Rhodospirillales</taxon>
        <taxon>Zavarziniaceae</taxon>
        <taxon>Zavarzinia</taxon>
    </lineage>
</organism>
<dbReference type="EMBL" id="QGLF01000004">
    <property type="protein sequence ID" value="PWR19685.1"/>
    <property type="molecule type" value="Genomic_DNA"/>
</dbReference>
<name>A0A317E3P3_9PROT</name>
<evidence type="ECO:0000256" key="1">
    <source>
        <dbReference type="SAM" id="Phobius"/>
    </source>
</evidence>
<dbReference type="Proteomes" id="UP000246077">
    <property type="component" value="Unassembled WGS sequence"/>
</dbReference>
<evidence type="ECO:0008006" key="4">
    <source>
        <dbReference type="Google" id="ProtNLM"/>
    </source>
</evidence>
<reference evidence="3" key="1">
    <citation type="submission" date="2018-05" db="EMBL/GenBank/DDBJ databases">
        <title>Zavarzinia sp. HR-AS.</title>
        <authorList>
            <person name="Lee Y."/>
            <person name="Jeon C.O."/>
        </authorList>
    </citation>
    <scope>NUCLEOTIDE SEQUENCE [LARGE SCALE GENOMIC DNA]</scope>
    <source>
        <strain evidence="3">DSM 1231</strain>
    </source>
</reference>
<sequence length="140" mass="14646">MTVKETTMRPIPSWLSVLTLVLGLGFVANGLFMLAAPFDWYLAVPGVSDTGPPNRHFIGDIGGAYLATGLGLLAGLRWPWLLPGTALAAALFHGFHALVHVLDGLAGRCTPVQLQLDPFAVGVPAVLLVILAVAAVRGRA</sequence>
<feature type="transmembrane region" description="Helical" evidence="1">
    <location>
        <begin position="80"/>
        <end position="99"/>
    </location>
</feature>
<keyword evidence="1" id="KW-0472">Membrane</keyword>
<proteinExistence type="predicted"/>
<dbReference type="AlphaFoldDB" id="A0A317E3P3"/>
<feature type="transmembrane region" description="Helical" evidence="1">
    <location>
        <begin position="56"/>
        <end position="73"/>
    </location>
</feature>